<organism evidence="2 3">
    <name type="scientific">Amylocarpus encephaloides</name>
    <dbReference type="NCBI Taxonomy" id="45428"/>
    <lineage>
        <taxon>Eukaryota</taxon>
        <taxon>Fungi</taxon>
        <taxon>Dikarya</taxon>
        <taxon>Ascomycota</taxon>
        <taxon>Pezizomycotina</taxon>
        <taxon>Leotiomycetes</taxon>
        <taxon>Helotiales</taxon>
        <taxon>Helotiales incertae sedis</taxon>
        <taxon>Amylocarpus</taxon>
    </lineage>
</organism>
<evidence type="ECO:0000313" key="3">
    <source>
        <dbReference type="Proteomes" id="UP000824998"/>
    </source>
</evidence>
<dbReference type="OrthoDB" id="5392263at2759"/>
<accession>A0A9P7YRK9</accession>
<proteinExistence type="predicted"/>
<dbReference type="Proteomes" id="UP000824998">
    <property type="component" value="Unassembled WGS sequence"/>
</dbReference>
<feature type="transmembrane region" description="Helical" evidence="1">
    <location>
        <begin position="303"/>
        <end position="325"/>
    </location>
</feature>
<dbReference type="AlphaFoldDB" id="A0A9P7YRK9"/>
<sequence>MATENHINSIERSFKSSEAADFDTGGSPCQQAMSSDGHLALMRISVVTIVASWLPLANATFSIKRCCTLAVRGDFQKYYNESYPWQVCNFNEDINFSDNVTYPSIMRSMSWAREYCRGHQLSGLNQWLSPLCAYISPYIGLLLICPVGEVSKSKSGLPRWVNVLLDWIRNPLQEYMSILGDPASAAFGAFHEIWSDVQAIRKLSTDGDRTLSWFQRRALWIAVLMGDIKFTEKTTWTPRVLEAAHLLEYQTSDNKLDAKKPSLDIQPYEVGMETTPSATLISRPLDDAGDLDKAIGITLEARASFAGGVLIPVVLMLAVTAATFYDAYSALGDKDKALALAYCVWYSWILVVSVGGNCFATSINSGLARKAFGEVLDLNGEGSVALRDRYINSQSWEDWAEHADGTGFELKSRLMAMESNWRVWLWFGLGQFFGFCSVAFASACGTAIAWTTPTVGFGCRSFNFILYTGLAFLIAYLHVLRSWLWVSSQANWKAGQKPSVLLRIVNVVYWFLVFANSLVLVLGTLFHLVGVFRTCWCEKMTWSDSAMIELNSKTAEAIDNARKYWISTSYVAFGFEWLLCLVAIAGRRYIVLKMEQWPESREEVKKASRQVSRKPE</sequence>
<gene>
    <name evidence="2" type="ORF">BJ875DRAFT_437469</name>
</gene>
<reference evidence="2" key="1">
    <citation type="journal article" date="2021" name="IMA Fungus">
        <title>Genomic characterization of three marine fungi, including Emericellopsis atlantica sp. nov. with signatures of a generalist lifestyle and marine biomass degradation.</title>
        <authorList>
            <person name="Hagestad O.C."/>
            <person name="Hou L."/>
            <person name="Andersen J.H."/>
            <person name="Hansen E.H."/>
            <person name="Altermark B."/>
            <person name="Li C."/>
            <person name="Kuhnert E."/>
            <person name="Cox R.J."/>
            <person name="Crous P.W."/>
            <person name="Spatafora J.W."/>
            <person name="Lail K."/>
            <person name="Amirebrahimi M."/>
            <person name="Lipzen A."/>
            <person name="Pangilinan J."/>
            <person name="Andreopoulos W."/>
            <person name="Hayes R.D."/>
            <person name="Ng V."/>
            <person name="Grigoriev I.V."/>
            <person name="Jackson S.A."/>
            <person name="Sutton T.D.S."/>
            <person name="Dobson A.D.W."/>
            <person name="Rama T."/>
        </authorList>
    </citation>
    <scope>NUCLEOTIDE SEQUENCE</scope>
    <source>
        <strain evidence="2">TRa018bII</strain>
    </source>
</reference>
<feature type="transmembrane region" description="Helical" evidence="1">
    <location>
        <begin position="423"/>
        <end position="452"/>
    </location>
</feature>
<keyword evidence="1" id="KW-0472">Membrane</keyword>
<feature type="transmembrane region" description="Helical" evidence="1">
    <location>
        <begin position="337"/>
        <end position="360"/>
    </location>
</feature>
<protein>
    <submittedName>
        <fullName evidence="2">Uncharacterized protein</fullName>
    </submittedName>
</protein>
<keyword evidence="1" id="KW-0812">Transmembrane</keyword>
<feature type="transmembrane region" description="Helical" evidence="1">
    <location>
        <begin position="507"/>
        <end position="532"/>
    </location>
</feature>
<feature type="transmembrane region" description="Helical" evidence="1">
    <location>
        <begin position="564"/>
        <end position="585"/>
    </location>
</feature>
<feature type="transmembrane region" description="Helical" evidence="1">
    <location>
        <begin position="464"/>
        <end position="486"/>
    </location>
</feature>
<keyword evidence="1" id="KW-1133">Transmembrane helix</keyword>
<name>A0A9P7YRK9_9HELO</name>
<dbReference type="EMBL" id="MU251370">
    <property type="protein sequence ID" value="KAG9238391.1"/>
    <property type="molecule type" value="Genomic_DNA"/>
</dbReference>
<keyword evidence="3" id="KW-1185">Reference proteome</keyword>
<evidence type="ECO:0000256" key="1">
    <source>
        <dbReference type="SAM" id="Phobius"/>
    </source>
</evidence>
<evidence type="ECO:0000313" key="2">
    <source>
        <dbReference type="EMBL" id="KAG9238391.1"/>
    </source>
</evidence>
<comment type="caution">
    <text evidence="2">The sequence shown here is derived from an EMBL/GenBank/DDBJ whole genome shotgun (WGS) entry which is preliminary data.</text>
</comment>